<sequence length="814" mass="90661">MVWPFGSQSSDKHNEEKPQGKTKRRPVSWADSLGEPDPDPFAAAKEWAPTVFFSLAGLAALQLYANYLRRIPGSAYVRPNFFRNRSLFGRVTSVGDGDNFHLFHTPGGRAVGWGWLRKIPETRKELKNRTISIRIAGIDAPECAHFGRPAQPYSAEALTWLSNYVLNRNVRAYIYKRDQYERIVATVQVRSEFGGMKELYEKAQAKAKRKRKGMWSIKASEFESPRDYKVKWATQDKKNGTGCFTCRGRKKKCDEIKPVCTGCKRNKLGCRWPTSAEATRGRQPSTEQPQEYEQAAGDPSSDDAILYGEGPELADLPEGPVLGEAWSPALSSINVGQDTSPTTQASDLDAQVSSSVSGTSSDIPHQSCLPDDLEDVDQLEAEVDLDCTQDPTLPIDIAEDFGIGTSLDLVSLPSPPCQIEWDSVPRGMPLLPTHDSRLFELLSYYLSRTALSMGNGSTVVNPFISQLVPLSFANNLILDLVLCQSAAHRAIEDNSKLTVAHGYYNKSIRLFREAVQNYVSGKETNPLWIVVGALIMCFTETAKGDVKGTIFDHIRGAGPLLANLIARSDILRDDLKDFIVEYYVYTASISMISIDPESDNVPFLSSEMEWQGQRLISSGYIGQLCGCWFELLLTIPRIFKLGQRSRGTNGDGSSFPMADDFLTFSTLQAQILLFQPFSLLGEEVTLCGQIFKQATHLYLLTSLSLPMEDGGSLKQSMENSVDQAFEALQQVPATARINTSLCWALAVIGSCVIDEVRRHELRGRLDIMFLMIGLGNIRSTLSLLEHIWALPENEQSPWVIWRVMRDNQLWISFA</sequence>
<keyword evidence="2" id="KW-1185">Reference proteome</keyword>
<evidence type="ECO:0000313" key="1">
    <source>
        <dbReference type="EMBL" id="KAJ3548268.1"/>
    </source>
</evidence>
<name>A0ACC1SX90_9HYPO</name>
<dbReference type="EMBL" id="JANRMS010000053">
    <property type="protein sequence ID" value="KAJ3548268.1"/>
    <property type="molecule type" value="Genomic_DNA"/>
</dbReference>
<proteinExistence type="predicted"/>
<evidence type="ECO:0000313" key="2">
    <source>
        <dbReference type="Proteomes" id="UP001148629"/>
    </source>
</evidence>
<comment type="caution">
    <text evidence="1">The sequence shown here is derived from an EMBL/GenBank/DDBJ whole genome shotgun (WGS) entry which is preliminary data.</text>
</comment>
<reference evidence="1" key="1">
    <citation type="submission" date="2022-08" db="EMBL/GenBank/DDBJ databases">
        <title>Genome Sequence of Fusarium decemcellulare.</title>
        <authorList>
            <person name="Buettner E."/>
        </authorList>
    </citation>
    <scope>NUCLEOTIDE SEQUENCE</scope>
    <source>
        <strain evidence="1">Babe19</strain>
    </source>
</reference>
<accession>A0ACC1SX90</accession>
<protein>
    <submittedName>
        <fullName evidence="1">Uncharacterized protein</fullName>
    </submittedName>
</protein>
<gene>
    <name evidence="1" type="ORF">NM208_g1083</name>
</gene>
<dbReference type="Proteomes" id="UP001148629">
    <property type="component" value="Unassembled WGS sequence"/>
</dbReference>
<organism evidence="1 2">
    <name type="scientific">Fusarium decemcellulare</name>
    <dbReference type="NCBI Taxonomy" id="57161"/>
    <lineage>
        <taxon>Eukaryota</taxon>
        <taxon>Fungi</taxon>
        <taxon>Dikarya</taxon>
        <taxon>Ascomycota</taxon>
        <taxon>Pezizomycotina</taxon>
        <taxon>Sordariomycetes</taxon>
        <taxon>Hypocreomycetidae</taxon>
        <taxon>Hypocreales</taxon>
        <taxon>Nectriaceae</taxon>
        <taxon>Fusarium</taxon>
        <taxon>Fusarium decemcellulare species complex</taxon>
    </lineage>
</organism>